<dbReference type="PANTHER" id="PTHR39425">
    <property type="entry name" value="LIPOPROTEIN CYTOCHROME C"/>
    <property type="match status" value="1"/>
</dbReference>
<dbReference type="AlphaFoldDB" id="A0A1F6G612"/>
<dbReference type="STRING" id="1817772.A2527_11600"/>
<accession>A0A1F6G612</accession>
<dbReference type="Gene3D" id="3.90.10.10">
    <property type="entry name" value="Cytochrome C3"/>
    <property type="match status" value="2"/>
</dbReference>
<organism evidence="3 4">
    <name type="scientific">Candidatus Lambdaproteobacteria bacterium RIFOXYD2_FULL_50_16</name>
    <dbReference type="NCBI Taxonomy" id="1817772"/>
    <lineage>
        <taxon>Bacteria</taxon>
        <taxon>Pseudomonadati</taxon>
        <taxon>Pseudomonadota</taxon>
        <taxon>Candidatus Lambdaproteobacteria</taxon>
    </lineage>
</organism>
<proteinExistence type="predicted"/>
<dbReference type="EMBL" id="MFNE01000047">
    <property type="protein sequence ID" value="OGG93545.1"/>
    <property type="molecule type" value="Genomic_DNA"/>
</dbReference>
<reference evidence="3 4" key="1">
    <citation type="journal article" date="2016" name="Nat. Commun.">
        <title>Thousands of microbial genomes shed light on interconnected biogeochemical processes in an aquifer system.</title>
        <authorList>
            <person name="Anantharaman K."/>
            <person name="Brown C.T."/>
            <person name="Hug L.A."/>
            <person name="Sharon I."/>
            <person name="Castelle C.J."/>
            <person name="Probst A.J."/>
            <person name="Thomas B.C."/>
            <person name="Singh A."/>
            <person name="Wilkins M.J."/>
            <person name="Karaoz U."/>
            <person name="Brodie E.L."/>
            <person name="Williams K.H."/>
            <person name="Hubbard S.S."/>
            <person name="Banfield J.F."/>
        </authorList>
    </citation>
    <scope>NUCLEOTIDE SEQUENCE [LARGE SCALE GENOMIC DNA]</scope>
</reference>
<evidence type="ECO:0000256" key="1">
    <source>
        <dbReference type="SAM" id="SignalP"/>
    </source>
</evidence>
<dbReference type="Pfam" id="PF14522">
    <property type="entry name" value="Cytochrome_C7"/>
    <property type="match status" value="1"/>
</dbReference>
<evidence type="ECO:0000313" key="4">
    <source>
        <dbReference type="Proteomes" id="UP000178449"/>
    </source>
</evidence>
<name>A0A1F6G612_9PROT</name>
<evidence type="ECO:0000259" key="2">
    <source>
        <dbReference type="Pfam" id="PF14522"/>
    </source>
</evidence>
<dbReference type="InterPro" id="IPR036280">
    <property type="entry name" value="Multihaem_cyt_sf"/>
</dbReference>
<feature type="signal peptide" evidence="1">
    <location>
        <begin position="1"/>
        <end position="29"/>
    </location>
</feature>
<evidence type="ECO:0000313" key="3">
    <source>
        <dbReference type="EMBL" id="OGG93545.1"/>
    </source>
</evidence>
<keyword evidence="1" id="KW-0732">Signal</keyword>
<comment type="caution">
    <text evidence="3">The sequence shown here is derived from an EMBL/GenBank/DDBJ whole genome shotgun (WGS) entry which is preliminary data.</text>
</comment>
<dbReference type="SUPFAM" id="SSF48695">
    <property type="entry name" value="Multiheme cytochromes"/>
    <property type="match status" value="1"/>
</dbReference>
<feature type="domain" description="Cytochrome c7-like" evidence="2">
    <location>
        <begin position="115"/>
        <end position="207"/>
    </location>
</feature>
<dbReference type="InterPro" id="IPR029467">
    <property type="entry name" value="Cyt_c7-like"/>
</dbReference>
<sequence>MKRLGQNVIRRALAVLAASMLAVPSLALAGDFTQPIKFSHVTHAGKNEVPCEFCHIYARRSITSGIPPVRTCFGCHQVVSGTTDEQKTEIKKVLEYWERQEPIPWKKVHDVPDFVYFSHKRHIQIGFDCTQCHGDVTKVEEWNFDTMKQQLSMGWCVKCHITQHPTANGKIAGPARKTRGAAVISGAAKVQPDGHISGSKDCFICHK</sequence>
<feature type="chain" id="PRO_5009524537" description="Cytochrome c7-like domain-containing protein" evidence="1">
    <location>
        <begin position="30"/>
        <end position="207"/>
    </location>
</feature>
<dbReference type="PANTHER" id="PTHR39425:SF1">
    <property type="entry name" value="CYTOCHROME C7-LIKE DOMAIN-CONTAINING PROTEIN"/>
    <property type="match status" value="1"/>
</dbReference>
<protein>
    <recommendedName>
        <fullName evidence="2">Cytochrome c7-like domain-containing protein</fullName>
    </recommendedName>
</protein>
<dbReference type="Proteomes" id="UP000178449">
    <property type="component" value="Unassembled WGS sequence"/>
</dbReference>
<dbReference type="CDD" id="cd08168">
    <property type="entry name" value="Cytochrom_C3"/>
    <property type="match status" value="1"/>
</dbReference>
<gene>
    <name evidence="3" type="ORF">A2527_11600</name>
</gene>